<sequence length="123" mass="13666">MPRFALLHHVTPECAEKPDHYDLLLEDGDVLKTYTLWSFPSMGIPAVAVPDFDHRMIYLDYEGPITGNRGEVTRADEGTFSWIIRQNELVTVHLQGQRLQGRLILEIQDSAGGSGGGEETGEA</sequence>
<proteinExistence type="predicted"/>
<comment type="caution">
    <text evidence="2">The sequence shown here is derived from an EMBL/GenBank/DDBJ whole genome shotgun (WGS) entry which is preliminary data.</text>
</comment>
<dbReference type="InterPro" id="IPR014144">
    <property type="entry name" value="LigD_PE_domain"/>
</dbReference>
<reference evidence="2 3" key="1">
    <citation type="submission" date="2018-02" db="EMBL/GenBank/DDBJ databases">
        <title>Comparative genomes isolates from brazilian mangrove.</title>
        <authorList>
            <person name="Araujo J.E."/>
            <person name="Taketani R.G."/>
            <person name="Silva M.C.P."/>
            <person name="Loureco M.V."/>
            <person name="Andreote F.D."/>
        </authorList>
    </citation>
    <scope>NUCLEOTIDE SEQUENCE [LARGE SCALE GENOMIC DNA]</scope>
    <source>
        <strain evidence="2 3">HEX-2 MGV</strain>
    </source>
</reference>
<dbReference type="EMBL" id="PUIA01000001">
    <property type="protein sequence ID" value="PQO41862.1"/>
    <property type="molecule type" value="Genomic_DNA"/>
</dbReference>
<gene>
    <name evidence="2" type="ORF">C5Y96_00375</name>
</gene>
<evidence type="ECO:0000259" key="1">
    <source>
        <dbReference type="Pfam" id="PF13298"/>
    </source>
</evidence>
<dbReference type="Proteomes" id="UP000240009">
    <property type="component" value="Unassembled WGS sequence"/>
</dbReference>
<evidence type="ECO:0000313" key="3">
    <source>
        <dbReference type="Proteomes" id="UP000240009"/>
    </source>
</evidence>
<dbReference type="Pfam" id="PF13298">
    <property type="entry name" value="LigD_N"/>
    <property type="match status" value="1"/>
</dbReference>
<name>A0A2S8GBM9_9BACT</name>
<protein>
    <recommendedName>
        <fullName evidence="1">DNA ligase D 3'-phosphoesterase domain-containing protein</fullName>
    </recommendedName>
</protein>
<evidence type="ECO:0000313" key="2">
    <source>
        <dbReference type="EMBL" id="PQO41862.1"/>
    </source>
</evidence>
<dbReference type="OrthoDB" id="288736at2"/>
<feature type="domain" description="DNA ligase D 3'-phosphoesterase" evidence="1">
    <location>
        <begin position="18"/>
        <end position="105"/>
    </location>
</feature>
<dbReference type="AlphaFoldDB" id="A0A2S8GBM9"/>
<accession>A0A2S8GBM9</accession>
<dbReference type="RefSeq" id="WP_105349569.1">
    <property type="nucleotide sequence ID" value="NZ_PUIA01000001.1"/>
</dbReference>
<organism evidence="2 3">
    <name type="scientific">Blastopirellula marina</name>
    <dbReference type="NCBI Taxonomy" id="124"/>
    <lineage>
        <taxon>Bacteria</taxon>
        <taxon>Pseudomonadati</taxon>
        <taxon>Planctomycetota</taxon>
        <taxon>Planctomycetia</taxon>
        <taxon>Pirellulales</taxon>
        <taxon>Pirellulaceae</taxon>
        <taxon>Blastopirellula</taxon>
    </lineage>
</organism>